<name>A0ACB7S735_HYAAI</name>
<dbReference type="EMBL" id="CM023485">
    <property type="protein sequence ID" value="KAH6930751.1"/>
    <property type="molecule type" value="Genomic_DNA"/>
</dbReference>
<evidence type="ECO:0000313" key="1">
    <source>
        <dbReference type="EMBL" id="KAH6930751.1"/>
    </source>
</evidence>
<dbReference type="Proteomes" id="UP000821845">
    <property type="component" value="Chromosome 5"/>
</dbReference>
<protein>
    <submittedName>
        <fullName evidence="1">Uncharacterized protein</fullName>
    </submittedName>
</protein>
<evidence type="ECO:0000313" key="2">
    <source>
        <dbReference type="Proteomes" id="UP000821845"/>
    </source>
</evidence>
<accession>A0ACB7S735</accession>
<keyword evidence="2" id="KW-1185">Reference proteome</keyword>
<proteinExistence type="predicted"/>
<gene>
    <name evidence="1" type="ORF">HPB50_018031</name>
</gene>
<sequence>MEPRFKTAFALGLVEGILLILFGVCVTFDRPVQPRHATAAEEKYNEATFNRFYPMFEDVHVMVYVGFGYLMTFLRRFGYSAVGNTLLQSAIVLQWAVIMRGIWRVRGAKILLDMESLLGAEFSAVTYLISLGALLGKTSLVQNAIIGIMETAIGAGNEYLGVAVLQAVDPGGSIFLHTFGAYFGLALAFVTHKKDHVGNRNEGSSYISDVFSMIGTLFLWLYWPSFNAATVQGAERHRAVMNTYLALTASCLTAFASSSCLDGRGRIDMVHIQNSTLAGGVAIGSLASILAEPHSAIIVGSIAGVISVLGYKYVTPFLARRWSVHDTCGVHNLHGMPGLLAGISSIILAAATSHESHGDSLYSIYPARAAVFNVSDGGHGFNVTYGLNRSAAEQAAYQLWALLATLSIAISGGVATGMLIRLECFEPTDVRDLFDDGVAWNVAGPEMPTFVEVKPRKSSPTRRPQIRFKNRVMSIMRETRVQPPHTSTH</sequence>
<reference evidence="1" key="1">
    <citation type="submission" date="2020-05" db="EMBL/GenBank/DDBJ databases">
        <title>Large-scale comparative analyses of tick genomes elucidate their genetic diversity and vector capacities.</title>
        <authorList>
            <person name="Jia N."/>
            <person name="Wang J."/>
            <person name="Shi W."/>
            <person name="Du L."/>
            <person name="Sun Y."/>
            <person name="Zhan W."/>
            <person name="Jiang J."/>
            <person name="Wang Q."/>
            <person name="Zhang B."/>
            <person name="Ji P."/>
            <person name="Sakyi L.B."/>
            <person name="Cui X."/>
            <person name="Yuan T."/>
            <person name="Jiang B."/>
            <person name="Yang W."/>
            <person name="Lam T.T.-Y."/>
            <person name="Chang Q."/>
            <person name="Ding S."/>
            <person name="Wang X."/>
            <person name="Zhu J."/>
            <person name="Ruan X."/>
            <person name="Zhao L."/>
            <person name="Wei J."/>
            <person name="Que T."/>
            <person name="Du C."/>
            <person name="Cheng J."/>
            <person name="Dai P."/>
            <person name="Han X."/>
            <person name="Huang E."/>
            <person name="Gao Y."/>
            <person name="Liu J."/>
            <person name="Shao H."/>
            <person name="Ye R."/>
            <person name="Li L."/>
            <person name="Wei W."/>
            <person name="Wang X."/>
            <person name="Wang C."/>
            <person name="Yang T."/>
            <person name="Huo Q."/>
            <person name="Li W."/>
            <person name="Guo W."/>
            <person name="Chen H."/>
            <person name="Zhou L."/>
            <person name="Ni X."/>
            <person name="Tian J."/>
            <person name="Zhou Y."/>
            <person name="Sheng Y."/>
            <person name="Liu T."/>
            <person name="Pan Y."/>
            <person name="Xia L."/>
            <person name="Li J."/>
            <person name="Zhao F."/>
            <person name="Cao W."/>
        </authorList>
    </citation>
    <scope>NUCLEOTIDE SEQUENCE</scope>
    <source>
        <strain evidence="1">Hyas-2018</strain>
    </source>
</reference>
<comment type="caution">
    <text evidence="1">The sequence shown here is derived from an EMBL/GenBank/DDBJ whole genome shotgun (WGS) entry which is preliminary data.</text>
</comment>
<organism evidence="1 2">
    <name type="scientific">Hyalomma asiaticum</name>
    <name type="common">Tick</name>
    <dbReference type="NCBI Taxonomy" id="266040"/>
    <lineage>
        <taxon>Eukaryota</taxon>
        <taxon>Metazoa</taxon>
        <taxon>Ecdysozoa</taxon>
        <taxon>Arthropoda</taxon>
        <taxon>Chelicerata</taxon>
        <taxon>Arachnida</taxon>
        <taxon>Acari</taxon>
        <taxon>Parasitiformes</taxon>
        <taxon>Ixodida</taxon>
        <taxon>Ixodoidea</taxon>
        <taxon>Ixodidae</taxon>
        <taxon>Hyalomminae</taxon>
        <taxon>Hyalomma</taxon>
    </lineage>
</organism>